<evidence type="ECO:0000256" key="1">
    <source>
        <dbReference type="SAM" id="SignalP"/>
    </source>
</evidence>
<sequence>MNKIKYLLSTSLLVLPALSVVSCGRVENSTEKTKQDDDFRSDEIKSIAESIWTEKVLLDLYSEGNNEIKKLSDYLDNKESKFYKEALLAFDIYASNNLSKDANFFVKMYSEWNKKGWLTAEEQKVLAPFNIPTVKPGAEVFELIYKNGKTEINKTINNSLLTLKYFSINNEEELKKLDSNFETNKAKYDLNYYNLISYIIDSKPYQVWEYEETNTSNIFVTRNKILNTTNDFKELLADKYDLNYRVSENEMLLPNRKYLTEFGGYKGIVVNNASKYNLDYTFSKLIAKNKDAVVDGFYSNNADKKIVSVNNEGKLSTSISLYDEESKKLKAAYVVQIIPTVKEIEKVEDDKTKVEKILSFDESIFKDKLTELMIMLSFSDTSITTKAISSFKKIGYRLEPIYEILKETLKGSDFI</sequence>
<gene>
    <name evidence="2" type="ORF">FRW55_03385</name>
</gene>
<dbReference type="EMBL" id="CP042295">
    <property type="protein sequence ID" value="QDY87176.1"/>
    <property type="molecule type" value="Genomic_DNA"/>
</dbReference>
<feature type="chain" id="PRO_5023098921" description="P60-like lipoprotein" evidence="1">
    <location>
        <begin position="23"/>
        <end position="415"/>
    </location>
</feature>
<proteinExistence type="predicted"/>
<dbReference type="KEGG" id="mans:FRW55_03385"/>
<evidence type="ECO:0000313" key="3">
    <source>
        <dbReference type="Proteomes" id="UP000318927"/>
    </source>
</evidence>
<dbReference type="PROSITE" id="PS51257">
    <property type="entry name" value="PROKAR_LIPOPROTEIN"/>
    <property type="match status" value="1"/>
</dbReference>
<keyword evidence="1" id="KW-0732">Signal</keyword>
<dbReference type="RefSeq" id="WP_146368723.1">
    <property type="nucleotide sequence ID" value="NZ_CP042295.1"/>
</dbReference>
<dbReference type="NCBIfam" id="NF045835">
    <property type="entry name" value="P60_lipo"/>
    <property type="match status" value="1"/>
</dbReference>
<accession>A0A5B8J7M3</accession>
<dbReference type="AlphaFoldDB" id="A0A5B8J7M3"/>
<dbReference type="InterPro" id="IPR054783">
    <property type="entry name" value="P60-like"/>
</dbReference>
<evidence type="ECO:0008006" key="4">
    <source>
        <dbReference type="Google" id="ProtNLM"/>
    </source>
</evidence>
<keyword evidence="3" id="KW-1185">Reference proteome</keyword>
<feature type="signal peptide" evidence="1">
    <location>
        <begin position="1"/>
        <end position="22"/>
    </location>
</feature>
<evidence type="ECO:0000313" key="2">
    <source>
        <dbReference type="EMBL" id="QDY87176.1"/>
    </source>
</evidence>
<protein>
    <recommendedName>
        <fullName evidence="4">P60-like lipoprotein</fullName>
    </recommendedName>
</protein>
<name>A0A5B8J7M3_9MOLU</name>
<dbReference type="OrthoDB" id="395342at2"/>
<dbReference type="Proteomes" id="UP000318927">
    <property type="component" value="Chromosome"/>
</dbReference>
<organism evidence="2 3">
    <name type="scientific">Mycoplasma anserisalpingitidis</name>
    <dbReference type="NCBI Taxonomy" id="519450"/>
    <lineage>
        <taxon>Bacteria</taxon>
        <taxon>Bacillati</taxon>
        <taxon>Mycoplasmatota</taxon>
        <taxon>Mollicutes</taxon>
        <taxon>Mycoplasmataceae</taxon>
        <taxon>Mycoplasma</taxon>
    </lineage>
</organism>
<reference evidence="2 3" key="1">
    <citation type="journal article" date="2019" name="Microbiol. Resour. Announc.">
        <title>Complete Genome Sequences of Three Mycoplasma anserisalpingitis (Mycoplasma sp. 1220) Strains.</title>
        <authorList>
            <person name="Grozner D."/>
            <person name="Forro B."/>
            <person name="Kovacs A.B."/>
            <person name="Marton S."/>
            <person name="Banyai K."/>
            <person name="Kreizinger Z."/>
            <person name="Sulyok K.M."/>
            <person name="Gyuranecz M."/>
        </authorList>
    </citation>
    <scope>NUCLEOTIDE SEQUENCE [LARGE SCALE GENOMIC DNA]</scope>
    <source>
        <strain evidence="2 3">ATCC:BAA-2147</strain>
    </source>
</reference>